<dbReference type="OrthoDB" id="4062651at2759"/>
<evidence type="ECO:0000256" key="1">
    <source>
        <dbReference type="SAM" id="MobiDB-lite"/>
    </source>
</evidence>
<dbReference type="InterPro" id="IPR008271">
    <property type="entry name" value="Ser/Thr_kinase_AS"/>
</dbReference>
<gene>
    <name evidence="3" type="ORF">E1B28_011472</name>
</gene>
<evidence type="ECO:0000313" key="4">
    <source>
        <dbReference type="Proteomes" id="UP001049176"/>
    </source>
</evidence>
<feature type="compositionally biased region" description="Polar residues" evidence="1">
    <location>
        <begin position="232"/>
        <end position="241"/>
    </location>
</feature>
<keyword evidence="4" id="KW-1185">Reference proteome</keyword>
<evidence type="ECO:0000313" key="3">
    <source>
        <dbReference type="EMBL" id="KAG7089825.1"/>
    </source>
</evidence>
<dbReference type="EMBL" id="CM032187">
    <property type="protein sequence ID" value="KAG7089825.1"/>
    <property type="molecule type" value="Genomic_DNA"/>
</dbReference>
<proteinExistence type="predicted"/>
<dbReference type="InterPro" id="IPR000719">
    <property type="entry name" value="Prot_kinase_dom"/>
</dbReference>
<name>A0A9P7UQ89_9AGAR</name>
<evidence type="ECO:0000259" key="2">
    <source>
        <dbReference type="PROSITE" id="PS50011"/>
    </source>
</evidence>
<dbReference type="PANTHER" id="PTHR44329">
    <property type="entry name" value="SERINE/THREONINE-PROTEIN KINASE TNNI3K-RELATED"/>
    <property type="match status" value="1"/>
</dbReference>
<dbReference type="AlphaFoldDB" id="A0A9P7UQ89"/>
<dbReference type="InterPro" id="IPR001245">
    <property type="entry name" value="Ser-Thr/Tyr_kinase_cat_dom"/>
</dbReference>
<reference evidence="3" key="1">
    <citation type="journal article" date="2021" name="Genome Biol. Evol.">
        <title>The assembled and annotated genome of the fairy-ring fungus Marasmius oreades.</title>
        <authorList>
            <person name="Hiltunen M."/>
            <person name="Ament-Velasquez S.L."/>
            <person name="Johannesson H."/>
        </authorList>
    </citation>
    <scope>NUCLEOTIDE SEQUENCE</scope>
    <source>
        <strain evidence="3">03SP1</strain>
    </source>
</reference>
<dbReference type="InterPro" id="IPR051681">
    <property type="entry name" value="Ser/Thr_Kinases-Pseudokinases"/>
</dbReference>
<dbReference type="PROSITE" id="PS50011">
    <property type="entry name" value="PROTEIN_KINASE_DOM"/>
    <property type="match status" value="1"/>
</dbReference>
<comment type="caution">
    <text evidence="3">The sequence shown here is derived from an EMBL/GenBank/DDBJ whole genome shotgun (WGS) entry which is preliminary data.</text>
</comment>
<protein>
    <recommendedName>
        <fullName evidence="2">Protein kinase domain-containing protein</fullName>
    </recommendedName>
</protein>
<dbReference type="PROSITE" id="PS00108">
    <property type="entry name" value="PROTEIN_KINASE_ST"/>
    <property type="match status" value="1"/>
</dbReference>
<dbReference type="RefSeq" id="XP_043006295.1">
    <property type="nucleotide sequence ID" value="XM_043156508.1"/>
</dbReference>
<sequence>MIHSKPSDLPSYTVSSPFRRSHGHVPLDRDYRSLFKIHSKELNNFLGTHTAQGVLYTARKTLNSLTRAQLYEHSEDVCDEVLRRTSLRDLVSYLSARPEFHPKRNQARAKLSALLDDRLKDLISDVCLEIDRRYPTHFPKARLDNSHDRNAITIHQKVTPSLAEKPYVAGVQGKNDTIGNDFAVPTEMILKEYENKDVSSEALAEPLELQSHVALLPFTGRKTDKDDLMDSSAPSTSTIKRQSPLSPSSSDSYKNNSIPSVNESHRGLRKCLQTKEGCEKELAHLGVVLEDEQQRRKIVNKIGEDAQFWLDLLQSLVDYPGISQQLRTTMFTIMVHLSKKSGLYPECLMIHNVRKIGEHPVGGGGFGDVWEGVLDSSEGSPQKVCLKVIRVFRDSPMEQLLKGCLREAIVWRQLKHPNVLPFLGIYYLDDTHRRLSLVSPWMEKGNLMEFLQATPWKSVNHHLLASDVAAGLCYLHSMKIVHGDLKALNILITPHARACITDFGLSRVTDTVGIHFTTSTDRAMGTARWLSPELLQGGSFISKESDIYAYGCICYEIFTGLLPFHDVVNEMAVALQVLAGKRPSRPSGADSEIIDDLMWSLMAMCWSQEPTSRPTAEDVVERLTTMNTTFVPAPGWDGSIFTQIWYNVV</sequence>
<dbReference type="Pfam" id="PF07714">
    <property type="entry name" value="PK_Tyr_Ser-Thr"/>
    <property type="match status" value="1"/>
</dbReference>
<accession>A0A9P7UQ89</accession>
<dbReference type="GO" id="GO:0004674">
    <property type="term" value="F:protein serine/threonine kinase activity"/>
    <property type="evidence" value="ECO:0007669"/>
    <property type="project" value="TreeGrafter"/>
</dbReference>
<feature type="domain" description="Protein kinase" evidence="2">
    <location>
        <begin position="355"/>
        <end position="631"/>
    </location>
</feature>
<dbReference type="PRINTS" id="PR00109">
    <property type="entry name" value="TYRKINASE"/>
</dbReference>
<organism evidence="3 4">
    <name type="scientific">Marasmius oreades</name>
    <name type="common">fairy-ring Marasmius</name>
    <dbReference type="NCBI Taxonomy" id="181124"/>
    <lineage>
        <taxon>Eukaryota</taxon>
        <taxon>Fungi</taxon>
        <taxon>Dikarya</taxon>
        <taxon>Basidiomycota</taxon>
        <taxon>Agaricomycotina</taxon>
        <taxon>Agaricomycetes</taxon>
        <taxon>Agaricomycetidae</taxon>
        <taxon>Agaricales</taxon>
        <taxon>Marasmiineae</taxon>
        <taxon>Marasmiaceae</taxon>
        <taxon>Marasmius</taxon>
    </lineage>
</organism>
<feature type="compositionally biased region" description="Low complexity" evidence="1">
    <location>
        <begin position="243"/>
        <end position="260"/>
    </location>
</feature>
<dbReference type="GO" id="GO:0005524">
    <property type="term" value="F:ATP binding"/>
    <property type="evidence" value="ECO:0007669"/>
    <property type="project" value="InterPro"/>
</dbReference>
<feature type="region of interest" description="Disordered" evidence="1">
    <location>
        <begin position="223"/>
        <end position="266"/>
    </location>
</feature>
<dbReference type="Gene3D" id="1.10.510.10">
    <property type="entry name" value="Transferase(Phosphotransferase) domain 1"/>
    <property type="match status" value="1"/>
</dbReference>
<dbReference type="SMART" id="SM00220">
    <property type="entry name" value="S_TKc"/>
    <property type="match status" value="1"/>
</dbReference>
<dbReference type="SMART" id="SM00555">
    <property type="entry name" value="GIT"/>
    <property type="match status" value="2"/>
</dbReference>
<dbReference type="GeneID" id="66080547"/>
<dbReference type="InterPro" id="IPR013724">
    <property type="entry name" value="GIT_SHD"/>
</dbReference>
<dbReference type="InterPro" id="IPR011009">
    <property type="entry name" value="Kinase-like_dom_sf"/>
</dbReference>
<dbReference type="SUPFAM" id="SSF56112">
    <property type="entry name" value="Protein kinase-like (PK-like)"/>
    <property type="match status" value="1"/>
</dbReference>
<dbReference type="Proteomes" id="UP001049176">
    <property type="component" value="Chromosome 7"/>
</dbReference>